<dbReference type="RefSeq" id="WP_167144532.1">
    <property type="nucleotide sequence ID" value="NZ_VWXD01000026.1"/>
</dbReference>
<comment type="caution">
    <text evidence="1">The sequence shown here is derived from an EMBL/GenBank/DDBJ whole genome shotgun (WGS) entry which is preliminary data.</text>
</comment>
<name>A0ABX0R5E2_9GAMM</name>
<reference evidence="1 2" key="1">
    <citation type="journal article" date="2019" name="bioRxiv">
        <title>Bacteria contribute to plant secondary compound degradation in a generalist herbivore system.</title>
        <authorList>
            <person name="Francoeur C.B."/>
            <person name="Khadempour L."/>
            <person name="Moreira-Soto R.D."/>
            <person name="Gotting K."/>
            <person name="Book A.J."/>
            <person name="Pinto-Tomas A.A."/>
            <person name="Keefover-Ring K."/>
            <person name="Currie C.R."/>
        </authorList>
    </citation>
    <scope>NUCLEOTIDE SEQUENCE [LARGE SCALE GENOMIC DNA]</scope>
    <source>
        <strain evidence="1 2">Acro-805</strain>
    </source>
</reference>
<evidence type="ECO:0000313" key="1">
    <source>
        <dbReference type="EMBL" id="NIF03796.1"/>
    </source>
</evidence>
<evidence type="ECO:0000313" key="2">
    <source>
        <dbReference type="Proteomes" id="UP000780690"/>
    </source>
</evidence>
<accession>A0ABX0R5E2</accession>
<protein>
    <submittedName>
        <fullName evidence="1">Uncharacterized protein</fullName>
    </submittedName>
</protein>
<dbReference type="Proteomes" id="UP000780690">
    <property type="component" value="Unassembled WGS sequence"/>
</dbReference>
<keyword evidence="2" id="KW-1185">Reference proteome</keyword>
<organism evidence="1 2">
    <name type="scientific">Candidatus Pantoea formicae</name>
    <dbReference type="NCBI Taxonomy" id="2608355"/>
    <lineage>
        <taxon>Bacteria</taxon>
        <taxon>Pseudomonadati</taxon>
        <taxon>Pseudomonadota</taxon>
        <taxon>Gammaproteobacteria</taxon>
        <taxon>Enterobacterales</taxon>
        <taxon>Erwiniaceae</taxon>
        <taxon>Pantoea</taxon>
    </lineage>
</organism>
<dbReference type="EMBL" id="VWXD01000026">
    <property type="protein sequence ID" value="NIF03796.1"/>
    <property type="molecule type" value="Genomic_DNA"/>
</dbReference>
<gene>
    <name evidence="1" type="ORF">F3J38_27780</name>
</gene>
<sequence>MLNDICVDIYNSINHICKQRLIDAGFKVPETTKYDYLSLLLNMKRRLVEPRKRTVHVHSKLRVPEKNSDGFINLVNKMKLGIDINGHQSHHLKRAEFNDDFLNDFGLHHFHLGTTNQKTGKYKLFIERTGNTVYAKVDQDDIYILGIYGHEKGETDLIKSDEELLKSLFDEWPHLLVKYRAIGARGHSLTPEERHRLRSSAANVITLLKDDIAILSPGGGYMSNNMSAAVYNEIMHLYGNLSKLKTLLFEIQEKNYPSNAYFRVVSFGHNELSLFCNRNCFFTKIEKLQNETKTVCLAPGYGPIYSHGFVPSETTRLYNSLISALNRTADVTYLHPFPTIYTTK</sequence>
<proteinExistence type="predicted"/>